<dbReference type="GO" id="GO:0006508">
    <property type="term" value="P:proteolysis"/>
    <property type="evidence" value="ECO:0007669"/>
    <property type="project" value="InterPro"/>
</dbReference>
<keyword evidence="4" id="KW-1185">Reference proteome</keyword>
<evidence type="ECO:0000259" key="2">
    <source>
        <dbReference type="Pfam" id="PF00930"/>
    </source>
</evidence>
<evidence type="ECO:0000313" key="3">
    <source>
        <dbReference type="EMBL" id="RDX43881.1"/>
    </source>
</evidence>
<dbReference type="Proteomes" id="UP000256964">
    <property type="component" value="Unassembled WGS sequence"/>
</dbReference>
<organism evidence="3 4">
    <name type="scientific">Lentinus brumalis</name>
    <dbReference type="NCBI Taxonomy" id="2498619"/>
    <lineage>
        <taxon>Eukaryota</taxon>
        <taxon>Fungi</taxon>
        <taxon>Dikarya</taxon>
        <taxon>Basidiomycota</taxon>
        <taxon>Agaricomycotina</taxon>
        <taxon>Agaricomycetes</taxon>
        <taxon>Polyporales</taxon>
        <taxon>Polyporaceae</taxon>
        <taxon>Lentinus</taxon>
    </lineage>
</organism>
<dbReference type="STRING" id="139420.A0A371CUC7"/>
<feature type="region of interest" description="Disordered" evidence="1">
    <location>
        <begin position="1"/>
        <end position="36"/>
    </location>
</feature>
<dbReference type="Gene3D" id="2.140.10.30">
    <property type="entry name" value="Dipeptidylpeptidase IV, N-terminal domain"/>
    <property type="match status" value="1"/>
</dbReference>
<protein>
    <recommendedName>
        <fullName evidence="2">Dipeptidylpeptidase IV N-terminal domain-containing protein</fullName>
    </recommendedName>
</protein>
<dbReference type="AlphaFoldDB" id="A0A371CUC7"/>
<evidence type="ECO:0000256" key="1">
    <source>
        <dbReference type="SAM" id="MobiDB-lite"/>
    </source>
</evidence>
<accession>A0A371CUC7</accession>
<reference evidence="3 4" key="1">
    <citation type="journal article" date="2018" name="Biotechnol. Biofuels">
        <title>Integrative visual omics of the white-rot fungus Polyporus brumalis exposes the biotechnological potential of its oxidative enzymes for delignifying raw plant biomass.</title>
        <authorList>
            <person name="Miyauchi S."/>
            <person name="Rancon A."/>
            <person name="Drula E."/>
            <person name="Hage H."/>
            <person name="Chaduli D."/>
            <person name="Favel A."/>
            <person name="Grisel S."/>
            <person name="Henrissat B."/>
            <person name="Herpoel-Gimbert I."/>
            <person name="Ruiz-Duenas F.J."/>
            <person name="Chevret D."/>
            <person name="Hainaut M."/>
            <person name="Lin J."/>
            <person name="Wang M."/>
            <person name="Pangilinan J."/>
            <person name="Lipzen A."/>
            <person name="Lesage-Meessen L."/>
            <person name="Navarro D."/>
            <person name="Riley R."/>
            <person name="Grigoriev I.V."/>
            <person name="Zhou S."/>
            <person name="Raouche S."/>
            <person name="Rosso M.N."/>
        </authorList>
    </citation>
    <scope>NUCLEOTIDE SEQUENCE [LARGE SCALE GENOMIC DNA]</scope>
    <source>
        <strain evidence="3 4">BRFM 1820</strain>
    </source>
</reference>
<dbReference type="InterPro" id="IPR002469">
    <property type="entry name" value="Peptidase_S9B_N"/>
</dbReference>
<sequence>MYYGGGLPDRPSSEDEVDGLLEEAGRGERTSSAIEEEEGHLVIGSGRVARNDPSHADARGLQPRMLAEWEVTSEILAVDVKPSLVYFQAANTSSTQCHIYSVPLLNLKSGKQSRTGYTHRHVQPGLNVLEMLSWRIHDTGRSRNAVLFCVYGGPRAQYSHDSYDWHNYERAHLLLAKLTVPVRLQGTVTQILQSLTAHEPPHCFNVFALIVNTPQFLDAHRYRFGDFSTCVATRMYSSSNVLSDFSCISRTVPEPFAVAQVVADFFSHGDAVAAQPDFHGGVCVINRSKDVFLVQATIYLFRSASQGKGLIMEHGAEGECPLVYDRGDVCRLISAIAIDDPLEHFHRALEPRRRFTFGGGPVGIPKDVSVSILTYTLSGART</sequence>
<dbReference type="Pfam" id="PF00930">
    <property type="entry name" value="DPPIV_N"/>
    <property type="match status" value="1"/>
</dbReference>
<gene>
    <name evidence="3" type="ORF">OH76DRAFT_1543699</name>
</gene>
<dbReference type="EMBL" id="KZ857458">
    <property type="protein sequence ID" value="RDX43881.1"/>
    <property type="molecule type" value="Genomic_DNA"/>
</dbReference>
<feature type="domain" description="Dipeptidylpeptidase IV N-terminal" evidence="2">
    <location>
        <begin position="68"/>
        <end position="105"/>
    </location>
</feature>
<proteinExistence type="predicted"/>
<evidence type="ECO:0000313" key="4">
    <source>
        <dbReference type="Proteomes" id="UP000256964"/>
    </source>
</evidence>
<name>A0A371CUC7_9APHY</name>